<dbReference type="KEGG" id="nte:NEUTE1DRAFT116609"/>
<dbReference type="Proteomes" id="UP000008065">
    <property type="component" value="Unassembled WGS sequence"/>
</dbReference>
<dbReference type="RefSeq" id="XP_009849896.1">
    <property type="nucleotide sequence ID" value="XM_009851594.1"/>
</dbReference>
<evidence type="ECO:0000313" key="3">
    <source>
        <dbReference type="Proteomes" id="UP000008065"/>
    </source>
</evidence>
<evidence type="ECO:0000313" key="2">
    <source>
        <dbReference type="EMBL" id="EGO59688.1"/>
    </source>
</evidence>
<name>F8MHY0_NEUT8</name>
<evidence type="ECO:0008006" key="4">
    <source>
        <dbReference type="Google" id="ProtNLM"/>
    </source>
</evidence>
<reference evidence="3" key="1">
    <citation type="journal article" date="2011" name="Genetics">
        <title>Massive changes in genome architecture accompany the transition to self-fertility in the filamentous fungus Neurospora tetrasperma.</title>
        <authorList>
            <person name="Ellison C.E."/>
            <person name="Stajich J.E."/>
            <person name="Jacobson D.J."/>
            <person name="Natvig D.O."/>
            <person name="Lapidus A."/>
            <person name="Foster B."/>
            <person name="Aerts A."/>
            <person name="Riley R."/>
            <person name="Lindquist E.A."/>
            <person name="Grigoriev I.V."/>
            <person name="Taylor J.W."/>
        </authorList>
    </citation>
    <scope>NUCLEOTIDE SEQUENCE [LARGE SCALE GENOMIC DNA]</scope>
    <source>
        <strain evidence="3">FGSC 2508 / P0657</strain>
    </source>
</reference>
<feature type="signal peptide" evidence="1">
    <location>
        <begin position="1"/>
        <end position="34"/>
    </location>
</feature>
<evidence type="ECO:0000256" key="1">
    <source>
        <dbReference type="SAM" id="SignalP"/>
    </source>
</evidence>
<accession>F8MHY0</accession>
<keyword evidence="3" id="KW-1185">Reference proteome</keyword>
<dbReference type="AlphaFoldDB" id="F8MHY0"/>
<keyword evidence="1" id="KW-0732">Signal</keyword>
<dbReference type="VEuPathDB" id="FungiDB:NEUTE1DRAFT_116609"/>
<sequence>MAILPSASTVAAVCFPLFCRIQLICATFITQCDATKHVQFMRYSPTLLCAQHGGSALTELAMVISSHRPFA</sequence>
<gene>
    <name evidence="2" type="ORF">NEUTE1DRAFT_116609</name>
</gene>
<dbReference type="GeneID" id="20823084"/>
<dbReference type="HOGENOM" id="CLU_2740660_0_0_1"/>
<organism evidence="2 3">
    <name type="scientific">Neurospora tetrasperma (strain FGSC 2508 / ATCC MYA-4615 / P0657)</name>
    <dbReference type="NCBI Taxonomy" id="510951"/>
    <lineage>
        <taxon>Eukaryota</taxon>
        <taxon>Fungi</taxon>
        <taxon>Dikarya</taxon>
        <taxon>Ascomycota</taxon>
        <taxon>Pezizomycotina</taxon>
        <taxon>Sordariomycetes</taxon>
        <taxon>Sordariomycetidae</taxon>
        <taxon>Sordariales</taxon>
        <taxon>Sordariaceae</taxon>
        <taxon>Neurospora</taxon>
    </lineage>
</organism>
<dbReference type="EMBL" id="GL891303">
    <property type="protein sequence ID" value="EGO59688.1"/>
    <property type="molecule type" value="Genomic_DNA"/>
</dbReference>
<proteinExistence type="predicted"/>
<protein>
    <recommendedName>
        <fullName evidence="4">Secreted protein</fullName>
    </recommendedName>
</protein>
<feature type="chain" id="PRO_5003375178" description="Secreted protein" evidence="1">
    <location>
        <begin position="35"/>
        <end position="71"/>
    </location>
</feature>